<protein>
    <submittedName>
        <fullName evidence="2">Uncharacterized protein</fullName>
    </submittedName>
</protein>
<evidence type="ECO:0000313" key="3">
    <source>
        <dbReference type="Proteomes" id="UP000549009"/>
    </source>
</evidence>
<name>A0A7W8B3E7_STRST</name>
<dbReference type="EMBL" id="JACHJD010000022">
    <property type="protein sequence ID" value="MBB5108966.1"/>
    <property type="molecule type" value="Genomic_DNA"/>
</dbReference>
<evidence type="ECO:0000256" key="1">
    <source>
        <dbReference type="SAM" id="MobiDB-lite"/>
    </source>
</evidence>
<feature type="region of interest" description="Disordered" evidence="1">
    <location>
        <begin position="10"/>
        <end position="38"/>
    </location>
</feature>
<organism evidence="2 3">
    <name type="scientific">Streptomyces spectabilis</name>
    <dbReference type="NCBI Taxonomy" id="68270"/>
    <lineage>
        <taxon>Bacteria</taxon>
        <taxon>Bacillati</taxon>
        <taxon>Actinomycetota</taxon>
        <taxon>Actinomycetes</taxon>
        <taxon>Kitasatosporales</taxon>
        <taxon>Streptomycetaceae</taxon>
        <taxon>Streptomyces</taxon>
    </lineage>
</organism>
<evidence type="ECO:0000313" key="2">
    <source>
        <dbReference type="EMBL" id="MBB5108966.1"/>
    </source>
</evidence>
<dbReference type="Proteomes" id="UP000549009">
    <property type="component" value="Unassembled WGS sequence"/>
</dbReference>
<keyword evidence="3" id="KW-1185">Reference proteome</keyword>
<proteinExistence type="predicted"/>
<reference evidence="2 3" key="1">
    <citation type="submission" date="2020-08" db="EMBL/GenBank/DDBJ databases">
        <title>Genomic Encyclopedia of Type Strains, Phase III (KMG-III): the genomes of soil and plant-associated and newly described type strains.</title>
        <authorList>
            <person name="Whitman W."/>
        </authorList>
    </citation>
    <scope>NUCLEOTIDE SEQUENCE [LARGE SCALE GENOMIC DNA]</scope>
    <source>
        <strain evidence="2 3">CECT 3146</strain>
    </source>
</reference>
<accession>A0A7W8B3E7</accession>
<dbReference type="AlphaFoldDB" id="A0A7W8B3E7"/>
<feature type="region of interest" description="Disordered" evidence="1">
    <location>
        <begin position="156"/>
        <end position="177"/>
    </location>
</feature>
<sequence length="245" mass="26283">MNIIHCAPCSTAAPAGHPTGQPRLRRTPQGKRLSGVPAEPGERLNWMVMAGCTARTRSRRSAAVVELVDVDHQPAHSHPSGISSCDEDYEYTLHSARGFLARHRSSQAEQDHVGHPRTPLNMRLSSCSTGGRIGVPYTRCRQGPQTVPAVRRAIPGRRQRPAQVASTASPCASRRPLGEPCPRAGTHGGMRAPSAMHTRLTAGSCTNENQYRHRASEGAPHLLGAVLAAWVGRSSPLGRWCAAVP</sequence>
<comment type="caution">
    <text evidence="2">The sequence shown here is derived from an EMBL/GenBank/DDBJ whole genome shotgun (WGS) entry which is preliminary data.</text>
</comment>
<gene>
    <name evidence="2" type="ORF">FHS40_008092</name>
</gene>